<comment type="similarity">
    <text evidence="1">Belongs to the LysR transcriptional regulatory family.</text>
</comment>
<reference evidence="7" key="1">
    <citation type="submission" date="2012-12" db="EMBL/GenBank/DDBJ databases">
        <title>Genome Sequence of Photobacterium leiognathi lrivu.4.1.</title>
        <authorList>
            <person name="Urbanczyk H."/>
            <person name="Ogura Y."/>
            <person name="Hayashi T."/>
            <person name="Dunlap P.V."/>
        </authorList>
    </citation>
    <scope>NUCLEOTIDE SEQUENCE [LARGE SCALE GENOMIC DNA]</scope>
    <source>
        <strain evidence="7">lrivu.4.1</strain>
    </source>
</reference>
<dbReference type="PROSITE" id="PS50931">
    <property type="entry name" value="HTH_LYSR"/>
    <property type="match status" value="1"/>
</dbReference>
<dbReference type="SUPFAM" id="SSF46785">
    <property type="entry name" value="Winged helix' DNA-binding domain"/>
    <property type="match status" value="1"/>
</dbReference>
<dbReference type="Gene3D" id="1.10.10.10">
    <property type="entry name" value="Winged helix-like DNA-binding domain superfamily/Winged helix DNA-binding domain"/>
    <property type="match status" value="1"/>
</dbReference>
<dbReference type="eggNOG" id="COG0583">
    <property type="taxonomic scope" value="Bacteria"/>
</dbReference>
<dbReference type="Proteomes" id="UP000030675">
    <property type="component" value="Unassembled WGS sequence"/>
</dbReference>
<dbReference type="GO" id="GO:0006351">
    <property type="term" value="P:DNA-templated transcription"/>
    <property type="evidence" value="ECO:0007669"/>
    <property type="project" value="TreeGrafter"/>
</dbReference>
<dbReference type="GO" id="GO:0043565">
    <property type="term" value="F:sequence-specific DNA binding"/>
    <property type="evidence" value="ECO:0007669"/>
    <property type="project" value="TreeGrafter"/>
</dbReference>
<dbReference type="SUPFAM" id="SSF53850">
    <property type="entry name" value="Periplasmic binding protein-like II"/>
    <property type="match status" value="1"/>
</dbReference>
<evidence type="ECO:0000256" key="1">
    <source>
        <dbReference type="ARBA" id="ARBA00009437"/>
    </source>
</evidence>
<dbReference type="InterPro" id="IPR058163">
    <property type="entry name" value="LysR-type_TF_proteobact-type"/>
</dbReference>
<evidence type="ECO:0000256" key="2">
    <source>
        <dbReference type="ARBA" id="ARBA00023015"/>
    </source>
</evidence>
<keyword evidence="4" id="KW-0804">Transcription</keyword>
<dbReference type="Pfam" id="PF00126">
    <property type="entry name" value="HTH_1"/>
    <property type="match status" value="1"/>
</dbReference>
<dbReference type="InterPro" id="IPR036390">
    <property type="entry name" value="WH_DNA-bd_sf"/>
</dbReference>
<dbReference type="FunFam" id="1.10.10.10:FF:000001">
    <property type="entry name" value="LysR family transcriptional regulator"/>
    <property type="match status" value="1"/>
</dbReference>
<dbReference type="Pfam" id="PF03466">
    <property type="entry name" value="LysR_substrate"/>
    <property type="match status" value="1"/>
</dbReference>
<dbReference type="InterPro" id="IPR005119">
    <property type="entry name" value="LysR_subst-bd"/>
</dbReference>
<dbReference type="AlphaFoldDB" id="A0A0U1P981"/>
<evidence type="ECO:0000256" key="3">
    <source>
        <dbReference type="ARBA" id="ARBA00023125"/>
    </source>
</evidence>
<sequence>MDWITCTKSFVAVIQHGSQSKAAKHLDISNSALSKRLSWLEQQLGVQLLKRTTRHLSLTDAGETFFQRSLLILEQWQQLLHETTATNSDIHGSLRIGSSLTTSNPILINAIAKFSQQYPNVNISLQPVTQGQLPDLALDIIISSTIDDFNSTSYIAAPLFETQARFYASPDYLEQHDPLSSPEQLQQHNCLLLGHQHYQQAYLFDNDIRLLLKSNFITSNPESLIASAVAGMGLILTSPYNVQRELNHGLLIPVLSQLKQPPETTFAYYPKLHYQHEKTKRFIDVIKQCTDNE</sequence>
<gene>
    <name evidence="6" type="ORF">PLEI_2600</name>
</gene>
<dbReference type="CDD" id="cd08422">
    <property type="entry name" value="PBP2_CrgA_like"/>
    <property type="match status" value="1"/>
</dbReference>
<dbReference type="Gene3D" id="3.40.190.290">
    <property type="match status" value="1"/>
</dbReference>
<name>A0A0U1P981_PHOLE</name>
<dbReference type="PANTHER" id="PTHR30537:SF5">
    <property type="entry name" value="HTH-TYPE TRANSCRIPTIONAL ACTIVATOR TTDR-RELATED"/>
    <property type="match status" value="1"/>
</dbReference>
<evidence type="ECO:0000313" key="6">
    <source>
        <dbReference type="EMBL" id="GAD30944.1"/>
    </source>
</evidence>
<evidence type="ECO:0000259" key="5">
    <source>
        <dbReference type="PROSITE" id="PS50931"/>
    </source>
</evidence>
<evidence type="ECO:0000313" key="7">
    <source>
        <dbReference type="Proteomes" id="UP000030675"/>
    </source>
</evidence>
<organism evidence="6 7">
    <name type="scientific">Photobacterium leiognathi lrivu.4.1</name>
    <dbReference type="NCBI Taxonomy" id="1248232"/>
    <lineage>
        <taxon>Bacteria</taxon>
        <taxon>Pseudomonadati</taxon>
        <taxon>Pseudomonadota</taxon>
        <taxon>Gammaproteobacteria</taxon>
        <taxon>Vibrionales</taxon>
        <taxon>Vibrionaceae</taxon>
        <taxon>Photobacterium</taxon>
    </lineage>
</organism>
<dbReference type="InterPro" id="IPR000847">
    <property type="entry name" value="LysR_HTH_N"/>
</dbReference>
<keyword evidence="3" id="KW-0238">DNA-binding</keyword>
<dbReference type="GO" id="GO:0003700">
    <property type="term" value="F:DNA-binding transcription factor activity"/>
    <property type="evidence" value="ECO:0007669"/>
    <property type="project" value="InterPro"/>
</dbReference>
<keyword evidence="2" id="KW-0805">Transcription regulation</keyword>
<feature type="domain" description="HTH lysR-type" evidence="5">
    <location>
        <begin position="1"/>
        <end position="59"/>
    </location>
</feature>
<proteinExistence type="inferred from homology"/>
<accession>A0A0U1P981</accession>
<evidence type="ECO:0000256" key="4">
    <source>
        <dbReference type="ARBA" id="ARBA00023163"/>
    </source>
</evidence>
<dbReference type="InterPro" id="IPR036388">
    <property type="entry name" value="WH-like_DNA-bd_sf"/>
</dbReference>
<dbReference type="EMBL" id="DF196819">
    <property type="protein sequence ID" value="GAD30944.1"/>
    <property type="molecule type" value="Genomic_DNA"/>
</dbReference>
<protein>
    <submittedName>
        <fullName evidence="6">Bacterial regulatory helix-turn-helix, lysR family protein</fullName>
    </submittedName>
</protein>
<dbReference type="RefSeq" id="WP_023933718.1">
    <property type="nucleotide sequence ID" value="NZ_DF196819.1"/>
</dbReference>
<dbReference type="HOGENOM" id="CLU_039613_16_2_6"/>
<dbReference type="PANTHER" id="PTHR30537">
    <property type="entry name" value="HTH-TYPE TRANSCRIPTIONAL REGULATOR"/>
    <property type="match status" value="1"/>
</dbReference>